<evidence type="ECO:0000313" key="1">
    <source>
        <dbReference type="EMBL" id="RRR50965.1"/>
    </source>
</evidence>
<reference evidence="1 2" key="1">
    <citation type="submission" date="2018-11" db="EMBL/GenBank/DDBJ databases">
        <authorList>
            <person name="Stevens M.J."/>
            <person name="Cernela N."/>
            <person name="Spoerry Serrano N."/>
            <person name="Schmitt S."/>
            <person name="Schrenzel J."/>
            <person name="Stephan R."/>
        </authorList>
    </citation>
    <scope>NUCLEOTIDE SEQUENCE [LARGE SCALE GENOMIC DNA]</scope>
    <source>
        <strain evidence="1 2">PP422</strain>
    </source>
</reference>
<dbReference type="Proteomes" id="UP000274117">
    <property type="component" value="Unassembled WGS sequence"/>
</dbReference>
<evidence type="ECO:0000313" key="2">
    <source>
        <dbReference type="Proteomes" id="UP000274117"/>
    </source>
</evidence>
<gene>
    <name evidence="1" type="ORF">EI998_09485</name>
</gene>
<protein>
    <submittedName>
        <fullName evidence="1">Uncharacterized protein</fullName>
    </submittedName>
</protein>
<proteinExistence type="predicted"/>
<comment type="caution">
    <text evidence="1">The sequence shown here is derived from an EMBL/GenBank/DDBJ whole genome shotgun (WGS) entry which is preliminary data.</text>
</comment>
<accession>A0A426TA79</accession>
<dbReference type="AlphaFoldDB" id="A0A426TA79"/>
<organism evidence="1 2">
    <name type="scientific">Streptococcus suis</name>
    <dbReference type="NCBI Taxonomy" id="1307"/>
    <lineage>
        <taxon>Bacteria</taxon>
        <taxon>Bacillati</taxon>
        <taxon>Bacillota</taxon>
        <taxon>Bacilli</taxon>
        <taxon>Lactobacillales</taxon>
        <taxon>Streptococcaceae</taxon>
        <taxon>Streptococcus</taxon>
    </lineage>
</organism>
<reference evidence="1 2" key="2">
    <citation type="submission" date="2018-12" db="EMBL/GenBank/DDBJ databases">
        <title>Whole-genome sequences of fifteen clinical Streptococcus suis strains isolated from pigs between 2006 and 2018.</title>
        <authorList>
            <person name="Stevens M.J.A."/>
            <person name="Cernela N."/>
            <person name="Spoerry Serrano N."/>
            <person name="Schmitt S."/>
            <person name="Schrenzel J."/>
            <person name="Stephan R."/>
        </authorList>
    </citation>
    <scope>NUCLEOTIDE SEQUENCE [LARGE SCALE GENOMIC DNA]</scope>
    <source>
        <strain evidence="1 2">PP422</strain>
    </source>
</reference>
<dbReference type="EMBL" id="RSDO01000022">
    <property type="protein sequence ID" value="RRR50965.1"/>
    <property type="molecule type" value="Genomic_DNA"/>
</dbReference>
<name>A0A426TA79_STRSU</name>
<sequence length="61" mass="7463">MRTIKKIKKDQVDYTIFQLMLDILKMNHQIDEQIWETTSKVLKDEFNPPTRMLEDYNEKNC</sequence>